<organism evidence="2 3">
    <name type="scientific">Paraburkholderia eburnea</name>
    <dbReference type="NCBI Taxonomy" id="1189126"/>
    <lineage>
        <taxon>Bacteria</taxon>
        <taxon>Pseudomonadati</taxon>
        <taxon>Pseudomonadota</taxon>
        <taxon>Betaproteobacteria</taxon>
        <taxon>Burkholderiales</taxon>
        <taxon>Burkholderiaceae</taxon>
        <taxon>Paraburkholderia</taxon>
    </lineage>
</organism>
<name>A0A2S4LTK1_9BURK</name>
<dbReference type="CDD" id="cd05228">
    <property type="entry name" value="AR_FR_like_1_SDR_e"/>
    <property type="match status" value="1"/>
</dbReference>
<proteinExistence type="predicted"/>
<reference evidence="2 3" key="1">
    <citation type="submission" date="2018-01" db="EMBL/GenBank/DDBJ databases">
        <title>Genomic Encyclopedia of Type Strains, Phase III (KMG-III): the genomes of soil and plant-associated and newly described type strains.</title>
        <authorList>
            <person name="Whitman W."/>
        </authorList>
    </citation>
    <scope>NUCLEOTIDE SEQUENCE [LARGE SCALE GENOMIC DNA]</scope>
    <source>
        <strain evidence="2 3">JCM 18070</strain>
    </source>
</reference>
<dbReference type="InterPro" id="IPR036291">
    <property type="entry name" value="NAD(P)-bd_dom_sf"/>
</dbReference>
<dbReference type="InterPro" id="IPR017829">
    <property type="entry name" value="Hopanoid-assoc_sugar_epimerase"/>
</dbReference>
<protein>
    <submittedName>
        <fullName evidence="2">Dihydroflavonol-4-reductase</fullName>
    </submittedName>
</protein>
<keyword evidence="3" id="KW-1185">Reference proteome</keyword>
<dbReference type="PANTHER" id="PTHR48079">
    <property type="entry name" value="PROTEIN YEEZ"/>
    <property type="match status" value="1"/>
</dbReference>
<gene>
    <name evidence="2" type="ORF">B0G62_13041</name>
</gene>
<sequence length="356" mass="38870">MDNDPAPIIEPECETRMTDTSRANKDLVLITGASGFVGSAVARIALEKGFAVRLLVRSTSPRKNLESLDVEIVTGDMRDQASMRRALDGVRYLFHVAADYRLWAPDPLEIERANLEGAEATMRAALDAGVERIVYTSSVATLKVTSSGHSADETSPLKADQAIGVYKRSKVIAERAVERMIEQDGLPAVIVNPSTPIGPRDVKPTPTGRIIVEAATGKMPAFVDTGLNLVHVDDVANGHFLALERGRIGERYILGGENLPLQQMLADIAGMVGRKPPTIALPRWPLYPLAMGAEAVARITKREPFVTVDALKMSKNKMYFTSAKAERELGYRARPYREGLKDALAWFREAGYLGAK</sequence>
<accession>A0A2S4LTK1</accession>
<evidence type="ECO:0000313" key="3">
    <source>
        <dbReference type="Proteomes" id="UP000237381"/>
    </source>
</evidence>
<dbReference type="SUPFAM" id="SSF51735">
    <property type="entry name" value="NAD(P)-binding Rossmann-fold domains"/>
    <property type="match status" value="1"/>
</dbReference>
<evidence type="ECO:0000313" key="2">
    <source>
        <dbReference type="EMBL" id="POR45715.1"/>
    </source>
</evidence>
<dbReference type="NCBIfam" id="TIGR03466">
    <property type="entry name" value="HpnA"/>
    <property type="match status" value="1"/>
</dbReference>
<dbReference type="GO" id="GO:0005737">
    <property type="term" value="C:cytoplasm"/>
    <property type="evidence" value="ECO:0007669"/>
    <property type="project" value="TreeGrafter"/>
</dbReference>
<dbReference type="InterPro" id="IPR001509">
    <property type="entry name" value="Epimerase_deHydtase"/>
</dbReference>
<dbReference type="AlphaFoldDB" id="A0A2S4LTK1"/>
<dbReference type="GO" id="GO:0004029">
    <property type="term" value="F:aldehyde dehydrogenase (NAD+) activity"/>
    <property type="evidence" value="ECO:0007669"/>
    <property type="project" value="TreeGrafter"/>
</dbReference>
<evidence type="ECO:0000259" key="1">
    <source>
        <dbReference type="Pfam" id="PF01370"/>
    </source>
</evidence>
<dbReference type="EMBL" id="PQGA01000030">
    <property type="protein sequence ID" value="POR45715.1"/>
    <property type="molecule type" value="Genomic_DNA"/>
</dbReference>
<dbReference type="PANTHER" id="PTHR48079:SF6">
    <property type="entry name" value="NAD(P)-BINDING DOMAIN-CONTAINING PROTEIN-RELATED"/>
    <property type="match status" value="1"/>
</dbReference>
<dbReference type="Gene3D" id="3.40.50.720">
    <property type="entry name" value="NAD(P)-binding Rossmann-like Domain"/>
    <property type="match status" value="1"/>
</dbReference>
<feature type="domain" description="NAD-dependent epimerase/dehydratase" evidence="1">
    <location>
        <begin position="28"/>
        <end position="255"/>
    </location>
</feature>
<dbReference type="InterPro" id="IPR051783">
    <property type="entry name" value="NAD(P)-dependent_oxidoreduct"/>
</dbReference>
<comment type="caution">
    <text evidence="2">The sequence shown here is derived from an EMBL/GenBank/DDBJ whole genome shotgun (WGS) entry which is preliminary data.</text>
</comment>
<dbReference type="Pfam" id="PF01370">
    <property type="entry name" value="Epimerase"/>
    <property type="match status" value="1"/>
</dbReference>
<dbReference type="Proteomes" id="UP000237381">
    <property type="component" value="Unassembled WGS sequence"/>
</dbReference>